<dbReference type="Proteomes" id="UP001457282">
    <property type="component" value="Unassembled WGS sequence"/>
</dbReference>
<sequence>MMEGSHKKNTKKRNLLVDTVFSWSLDNIFNEHLFKNKVEKIPDSFHSVEHYFGCYLYPLLEETRAQVLSSMETIYRAPFAKVVAFEKAKPYGTKLYDVKVDYWQNRFNDRGKEPYKTLPGDLFILANAKPETVSDLQRVGRSWAFASVTKVSENENKDYSNSLYFKIKASKELEVVKGTESLFMVFLVNLIPNGRIWKALHMSKNLKIIKEVLCTDSLAQKYLCSEKNDVILNKGLVQSLSSGLNESQTGTVLACLEMLHCREKSAVELIWGPPGTGKTKTTVTLLLTLLQMNCRTLVCAPTNVAITEVASRVVKMVTEVESNALFCLWEKFFYLGIRRDLKLAQTLKRYI</sequence>
<name>A0AAW1XIR7_RUBAR</name>
<protein>
    <recommendedName>
        <fullName evidence="5">DNA2/NAM7 helicase helicase domain-containing protein</fullName>
    </recommendedName>
</protein>
<feature type="domain" description="DNA2/NAM7 helicase helicase" evidence="1">
    <location>
        <begin position="244"/>
        <end position="321"/>
    </location>
</feature>
<dbReference type="Gene3D" id="3.40.50.300">
    <property type="entry name" value="P-loop containing nucleotide triphosphate hydrolases"/>
    <property type="match status" value="1"/>
</dbReference>
<dbReference type="InterPro" id="IPR027417">
    <property type="entry name" value="P-loop_NTPase"/>
</dbReference>
<dbReference type="PANTHER" id="PTHR10887">
    <property type="entry name" value="DNA2/NAM7 HELICASE FAMILY"/>
    <property type="match status" value="1"/>
</dbReference>
<evidence type="ECO:0000259" key="1">
    <source>
        <dbReference type="Pfam" id="PF13086"/>
    </source>
</evidence>
<comment type="caution">
    <text evidence="3">The sequence shown here is derived from an EMBL/GenBank/DDBJ whole genome shotgun (WGS) entry which is preliminary data.</text>
</comment>
<dbReference type="PANTHER" id="PTHR10887:SF515">
    <property type="entry name" value="P-LOOP CONTAINING NUCLEOSIDE TRIPHOSPHATE HYDROLASES SUPERFAMILY PROTEIN"/>
    <property type="match status" value="1"/>
</dbReference>
<accession>A0AAW1XIR7</accession>
<reference evidence="3 4" key="1">
    <citation type="journal article" date="2023" name="G3 (Bethesda)">
        <title>A chromosome-length genome assembly and annotation of blackberry (Rubus argutus, cv. 'Hillquist').</title>
        <authorList>
            <person name="Bruna T."/>
            <person name="Aryal R."/>
            <person name="Dudchenko O."/>
            <person name="Sargent D.J."/>
            <person name="Mead D."/>
            <person name="Buti M."/>
            <person name="Cavallini A."/>
            <person name="Hytonen T."/>
            <person name="Andres J."/>
            <person name="Pham M."/>
            <person name="Weisz D."/>
            <person name="Mascagni F."/>
            <person name="Usai G."/>
            <person name="Natali L."/>
            <person name="Bassil N."/>
            <person name="Fernandez G.E."/>
            <person name="Lomsadze A."/>
            <person name="Armour M."/>
            <person name="Olukolu B."/>
            <person name="Poorten T."/>
            <person name="Britton C."/>
            <person name="Davik J."/>
            <person name="Ashrafi H."/>
            <person name="Aiden E.L."/>
            <person name="Borodovsky M."/>
            <person name="Worthington M."/>
        </authorList>
    </citation>
    <scope>NUCLEOTIDE SEQUENCE [LARGE SCALE GENOMIC DNA]</scope>
    <source>
        <strain evidence="3">PI 553951</strain>
    </source>
</reference>
<organism evidence="3 4">
    <name type="scientific">Rubus argutus</name>
    <name type="common">Southern blackberry</name>
    <dbReference type="NCBI Taxonomy" id="59490"/>
    <lineage>
        <taxon>Eukaryota</taxon>
        <taxon>Viridiplantae</taxon>
        <taxon>Streptophyta</taxon>
        <taxon>Embryophyta</taxon>
        <taxon>Tracheophyta</taxon>
        <taxon>Spermatophyta</taxon>
        <taxon>Magnoliopsida</taxon>
        <taxon>eudicotyledons</taxon>
        <taxon>Gunneridae</taxon>
        <taxon>Pentapetalae</taxon>
        <taxon>rosids</taxon>
        <taxon>fabids</taxon>
        <taxon>Rosales</taxon>
        <taxon>Rosaceae</taxon>
        <taxon>Rosoideae</taxon>
        <taxon>Rosoideae incertae sedis</taxon>
        <taxon>Rubus</taxon>
    </lineage>
</organism>
<dbReference type="GO" id="GO:0004386">
    <property type="term" value="F:helicase activity"/>
    <property type="evidence" value="ECO:0007669"/>
    <property type="project" value="InterPro"/>
</dbReference>
<dbReference type="InterPro" id="IPR041677">
    <property type="entry name" value="DNA2/NAM7_AAA_11"/>
</dbReference>
<gene>
    <name evidence="3" type="ORF">M0R45_022760</name>
</gene>
<dbReference type="EMBL" id="JBEDUW010000004">
    <property type="protein sequence ID" value="KAK9935670.1"/>
    <property type="molecule type" value="Genomic_DNA"/>
</dbReference>
<dbReference type="InterPro" id="IPR045055">
    <property type="entry name" value="DNA2/NAM7-like"/>
</dbReference>
<proteinExistence type="predicted"/>
<dbReference type="Pfam" id="PF20073">
    <property type="entry name" value="DUF6469"/>
    <property type="match status" value="1"/>
</dbReference>
<evidence type="ECO:0000313" key="3">
    <source>
        <dbReference type="EMBL" id="KAK9935670.1"/>
    </source>
</evidence>
<feature type="domain" description="DUF6469" evidence="2">
    <location>
        <begin position="78"/>
        <end position="206"/>
    </location>
</feature>
<dbReference type="SUPFAM" id="SSF52540">
    <property type="entry name" value="P-loop containing nucleoside triphosphate hydrolases"/>
    <property type="match status" value="1"/>
</dbReference>
<keyword evidence="4" id="KW-1185">Reference proteome</keyword>
<evidence type="ECO:0000259" key="2">
    <source>
        <dbReference type="Pfam" id="PF20073"/>
    </source>
</evidence>
<evidence type="ECO:0008006" key="5">
    <source>
        <dbReference type="Google" id="ProtNLM"/>
    </source>
</evidence>
<dbReference type="InterPro" id="IPR045529">
    <property type="entry name" value="DUF6469"/>
</dbReference>
<evidence type="ECO:0000313" key="4">
    <source>
        <dbReference type="Proteomes" id="UP001457282"/>
    </source>
</evidence>
<dbReference type="AlphaFoldDB" id="A0AAW1XIR7"/>
<dbReference type="Pfam" id="PF13086">
    <property type="entry name" value="AAA_11"/>
    <property type="match status" value="1"/>
</dbReference>